<evidence type="ECO:0000256" key="1">
    <source>
        <dbReference type="ARBA" id="ARBA00022441"/>
    </source>
</evidence>
<dbReference type="AlphaFoldDB" id="A0A7M5XD55"/>
<dbReference type="OrthoDB" id="45365at2759"/>
<dbReference type="GO" id="GO:0005737">
    <property type="term" value="C:cytoplasm"/>
    <property type="evidence" value="ECO:0007669"/>
    <property type="project" value="UniProtKB-ARBA"/>
</dbReference>
<dbReference type="PANTHER" id="PTHR45632:SF17">
    <property type="entry name" value="KELCH-LIKE PROTEIN 31"/>
    <property type="match status" value="1"/>
</dbReference>
<dbReference type="EnsemblMetazoa" id="CLYHEMT021450.1">
    <property type="protein sequence ID" value="CLYHEMP021450.1"/>
    <property type="gene ID" value="CLYHEMG021450"/>
</dbReference>
<accession>A0A7M5XD55</accession>
<feature type="compositionally biased region" description="Low complexity" evidence="3">
    <location>
        <begin position="8"/>
        <end position="22"/>
    </location>
</feature>
<dbReference type="FunFam" id="1.25.40.420:FF:000001">
    <property type="entry name" value="Kelch-like family member 12"/>
    <property type="match status" value="1"/>
</dbReference>
<dbReference type="PIRSF" id="PIRSF037037">
    <property type="entry name" value="Kelch-like_protein_gigaxonin"/>
    <property type="match status" value="1"/>
</dbReference>
<dbReference type="InterPro" id="IPR011705">
    <property type="entry name" value="BACK"/>
</dbReference>
<dbReference type="InterPro" id="IPR015915">
    <property type="entry name" value="Kelch-typ_b-propeller"/>
</dbReference>
<dbReference type="Pfam" id="PF01344">
    <property type="entry name" value="Kelch_1"/>
    <property type="match status" value="1"/>
</dbReference>
<dbReference type="Pfam" id="PF24681">
    <property type="entry name" value="Kelch_KLHDC2_KLHL20_DRC7"/>
    <property type="match status" value="1"/>
</dbReference>
<dbReference type="SMART" id="SM00875">
    <property type="entry name" value="BACK"/>
    <property type="match status" value="1"/>
</dbReference>
<dbReference type="Gene3D" id="3.30.710.10">
    <property type="entry name" value="Potassium Channel Kv1.1, Chain A"/>
    <property type="match status" value="1"/>
</dbReference>
<dbReference type="Pfam" id="PF07707">
    <property type="entry name" value="BACK"/>
    <property type="match status" value="1"/>
</dbReference>
<dbReference type="Proteomes" id="UP000594262">
    <property type="component" value="Unplaced"/>
</dbReference>
<feature type="region of interest" description="Disordered" evidence="3">
    <location>
        <begin position="1"/>
        <end position="83"/>
    </location>
</feature>
<dbReference type="InterPro" id="IPR017096">
    <property type="entry name" value="BTB-kelch_protein"/>
</dbReference>
<reference evidence="5" key="1">
    <citation type="submission" date="2021-01" db="UniProtKB">
        <authorList>
            <consortium name="EnsemblMetazoa"/>
        </authorList>
    </citation>
    <scope>IDENTIFICATION</scope>
</reference>
<dbReference type="PROSITE" id="PS50097">
    <property type="entry name" value="BTB"/>
    <property type="match status" value="1"/>
</dbReference>
<dbReference type="PANTHER" id="PTHR45632">
    <property type="entry name" value="LD33804P"/>
    <property type="match status" value="1"/>
</dbReference>
<evidence type="ECO:0000313" key="5">
    <source>
        <dbReference type="EnsemblMetazoa" id="CLYHEMP021450.1"/>
    </source>
</evidence>
<dbReference type="InterPro" id="IPR011043">
    <property type="entry name" value="Gal_Oxase/kelch_b-propeller"/>
</dbReference>
<dbReference type="SMART" id="SM00612">
    <property type="entry name" value="Kelch"/>
    <property type="match status" value="6"/>
</dbReference>
<keyword evidence="6" id="KW-1185">Reference proteome</keyword>
<dbReference type="InterPro" id="IPR011333">
    <property type="entry name" value="SKP1/BTB/POZ_sf"/>
</dbReference>
<dbReference type="InterPro" id="IPR000210">
    <property type="entry name" value="BTB/POZ_dom"/>
</dbReference>
<sequence>MENRKRPGSASSFAPSPSASESARADSAKRSRSNGSSHYSPNPPSSERSMKIDAQSPKAFRDGAPPVTPENKRAGSVVSSTGGAPNPGHLYCSDMMKTMNEFREANILCDVTMCVGGKTFSAHRTVLAAASPYFKALFASTLTNSSDSDCKPVVLTDIDSDCMGNLLNYIYTGDIELTQENIKDVISAANYMLITSLKERCTKFLRKILTPKNCLCIENTASQYNCDLLKSTATNFIRENFTTIAETNEFLEMDAERLSDLVSSDDTKIDREEQIYEAIMRWVKREPDSRREHFKELVSYVRFPLISPYYLMDHVEQDEIVRSTPECIALLLEAKNYHMLPDRRWQLKSTRTTPRTSMGIVNGIIAVGGIQGPCSSVVASTSCYLLCRNQWFVLSKMQTPRCRHGLAVTGEFVYAAGGQYREGAAQSSLANVERYDPKTNTWSSVSQMLTRRSLLNLAALEGFLYAVGGCDENNMRLSSVERYNPTTDSWKFIPNMSTSRSSPSVATDKYIYVIGGVSYVGMSLNCAERYDPRFNTWQRIASMNCCRASACCAVVNGKIYVIGGWDGTTHLNSGECYDPELDKWSFISPALSARWDAGVAVDSEKLYLVGGCDRNAVCTLETECYNTENDTWCKVASLPVATHGLKCCTIQLPSKFV</sequence>
<evidence type="ECO:0000256" key="2">
    <source>
        <dbReference type="ARBA" id="ARBA00022737"/>
    </source>
</evidence>
<evidence type="ECO:0000313" key="6">
    <source>
        <dbReference type="Proteomes" id="UP000594262"/>
    </source>
</evidence>
<dbReference type="Gene3D" id="2.120.10.80">
    <property type="entry name" value="Kelch-type beta propeller"/>
    <property type="match status" value="1"/>
</dbReference>
<name>A0A7M5XD55_9CNID</name>
<evidence type="ECO:0000259" key="4">
    <source>
        <dbReference type="PROSITE" id="PS50097"/>
    </source>
</evidence>
<feature type="domain" description="BTB" evidence="4">
    <location>
        <begin position="109"/>
        <end position="179"/>
    </location>
</feature>
<dbReference type="Pfam" id="PF00651">
    <property type="entry name" value="BTB"/>
    <property type="match status" value="1"/>
</dbReference>
<keyword evidence="2" id="KW-0677">Repeat</keyword>
<protein>
    <recommendedName>
        <fullName evidence="4">BTB domain-containing protein</fullName>
    </recommendedName>
</protein>
<dbReference type="SMART" id="SM00225">
    <property type="entry name" value="BTB"/>
    <property type="match status" value="1"/>
</dbReference>
<dbReference type="InterPro" id="IPR006652">
    <property type="entry name" value="Kelch_1"/>
</dbReference>
<dbReference type="SUPFAM" id="SSF54695">
    <property type="entry name" value="POZ domain"/>
    <property type="match status" value="1"/>
</dbReference>
<keyword evidence="1" id="KW-0880">Kelch repeat</keyword>
<dbReference type="RefSeq" id="XP_066925487.1">
    <property type="nucleotide sequence ID" value="XM_067069386.1"/>
</dbReference>
<dbReference type="PRINTS" id="PR00501">
    <property type="entry name" value="KELCHREPEAT"/>
</dbReference>
<dbReference type="GeneID" id="136812861"/>
<organism evidence="5 6">
    <name type="scientific">Clytia hemisphaerica</name>
    <dbReference type="NCBI Taxonomy" id="252671"/>
    <lineage>
        <taxon>Eukaryota</taxon>
        <taxon>Metazoa</taxon>
        <taxon>Cnidaria</taxon>
        <taxon>Hydrozoa</taxon>
        <taxon>Hydroidolina</taxon>
        <taxon>Leptothecata</taxon>
        <taxon>Obeliida</taxon>
        <taxon>Clytiidae</taxon>
        <taxon>Clytia</taxon>
    </lineage>
</organism>
<dbReference type="Gene3D" id="1.25.40.420">
    <property type="match status" value="1"/>
</dbReference>
<proteinExistence type="predicted"/>
<dbReference type="SUPFAM" id="SSF50965">
    <property type="entry name" value="Galactose oxidase, central domain"/>
    <property type="match status" value="1"/>
</dbReference>
<evidence type="ECO:0000256" key="3">
    <source>
        <dbReference type="SAM" id="MobiDB-lite"/>
    </source>
</evidence>